<name>A0A1D6MHK0_MAIZE</name>
<sequence length="83" mass="8937">MSYRKGLKVWVEKGEGWVEAVVTEAKDHAVAVLTSQREKDDGMLVISTVPGSPPKLCIKAVALENFCPRAFSLLSIAGLSGFC</sequence>
<dbReference type="AlphaFoldDB" id="A0A1D6MHK0"/>
<dbReference type="EMBL" id="CM007649">
    <property type="protein sequence ID" value="ONM28925.1"/>
    <property type="molecule type" value="Genomic_DNA"/>
</dbReference>
<dbReference type="EMBL" id="CM007649">
    <property type="protein sequence ID" value="ONM28926.1"/>
    <property type="molecule type" value="Genomic_DNA"/>
</dbReference>
<gene>
    <name evidence="1" type="ORF">ZEAMMB73_Zm00001d039474</name>
</gene>
<dbReference type="EMBL" id="CM007649">
    <property type="protein sequence ID" value="ONM28918.1"/>
    <property type="molecule type" value="Genomic_DNA"/>
</dbReference>
<dbReference type="EMBL" id="CM007649">
    <property type="protein sequence ID" value="ONM28924.1"/>
    <property type="molecule type" value="Genomic_DNA"/>
</dbReference>
<dbReference type="EMBL" id="CM007649">
    <property type="protein sequence ID" value="ONM28921.1"/>
    <property type="molecule type" value="Genomic_DNA"/>
</dbReference>
<organism evidence="1">
    <name type="scientific">Zea mays</name>
    <name type="common">Maize</name>
    <dbReference type="NCBI Taxonomy" id="4577"/>
    <lineage>
        <taxon>Eukaryota</taxon>
        <taxon>Viridiplantae</taxon>
        <taxon>Streptophyta</taxon>
        <taxon>Embryophyta</taxon>
        <taxon>Tracheophyta</taxon>
        <taxon>Spermatophyta</taxon>
        <taxon>Magnoliopsida</taxon>
        <taxon>Liliopsida</taxon>
        <taxon>Poales</taxon>
        <taxon>Poaceae</taxon>
        <taxon>PACMAD clade</taxon>
        <taxon>Panicoideae</taxon>
        <taxon>Andropogonodae</taxon>
        <taxon>Andropogoneae</taxon>
        <taxon>Tripsacinae</taxon>
        <taxon>Zea</taxon>
    </lineage>
</organism>
<reference evidence="1" key="1">
    <citation type="submission" date="2015-12" db="EMBL/GenBank/DDBJ databases">
        <title>Update maize B73 reference genome by single molecule sequencing technologies.</title>
        <authorList>
            <consortium name="Maize Genome Sequencing Project"/>
            <person name="Ware D."/>
        </authorList>
    </citation>
    <scope>NUCLEOTIDE SEQUENCE [LARGE SCALE GENOMIC DNA]</scope>
    <source>
        <tissue evidence="1">Seedling</tissue>
    </source>
</reference>
<proteinExistence type="predicted"/>
<dbReference type="EMBL" id="CM007649">
    <property type="protein sequence ID" value="ONM28923.1"/>
    <property type="molecule type" value="Genomic_DNA"/>
</dbReference>
<accession>A0A1D6MHK0</accession>
<dbReference type="ExpressionAtlas" id="A0A1D6MHK0">
    <property type="expression patterns" value="baseline and differential"/>
</dbReference>
<protein>
    <submittedName>
        <fullName evidence="1">AUGMIN subunit 4</fullName>
    </submittedName>
</protein>
<evidence type="ECO:0000313" key="1">
    <source>
        <dbReference type="EMBL" id="ONM28923.1"/>
    </source>
</evidence>
<accession>A0A3L6FI12</accession>